<dbReference type="InterPro" id="IPR046879">
    <property type="entry name" value="KANL3/Tex30_Abhydrolase"/>
</dbReference>
<feature type="region of interest" description="Disordered" evidence="1">
    <location>
        <begin position="332"/>
        <end position="660"/>
    </location>
</feature>
<feature type="compositionally biased region" description="Basic and acidic residues" evidence="1">
    <location>
        <begin position="631"/>
        <end position="645"/>
    </location>
</feature>
<protein>
    <submittedName>
        <fullName evidence="3">Alpha/beta-Hydrolases superfamily protein</fullName>
    </submittedName>
</protein>
<feature type="compositionally biased region" description="Basic residues" evidence="1">
    <location>
        <begin position="1099"/>
        <end position="1109"/>
    </location>
</feature>
<feature type="region of interest" description="Disordered" evidence="1">
    <location>
        <begin position="24"/>
        <end position="179"/>
    </location>
</feature>
<dbReference type="SUPFAM" id="SSF53474">
    <property type="entry name" value="alpha/beta-Hydrolases"/>
    <property type="match status" value="1"/>
</dbReference>
<dbReference type="InterPro" id="IPR026555">
    <property type="entry name" value="NSL3/Tex30"/>
</dbReference>
<feature type="compositionally biased region" description="Basic and acidic residues" evidence="1">
    <location>
        <begin position="464"/>
        <end position="483"/>
    </location>
</feature>
<dbReference type="PANTHER" id="PTHR13136">
    <property type="entry name" value="TESTIS DEVELOPMENT PROTEIN PRTD"/>
    <property type="match status" value="1"/>
</dbReference>
<dbReference type="OMA" id="SDSINTH"/>
<evidence type="ECO:0000256" key="1">
    <source>
        <dbReference type="SAM" id="MobiDB-lite"/>
    </source>
</evidence>
<feature type="compositionally biased region" description="Low complexity" evidence="1">
    <location>
        <begin position="103"/>
        <end position="114"/>
    </location>
</feature>
<dbReference type="Proteomes" id="UP000054558">
    <property type="component" value="Unassembled WGS sequence"/>
</dbReference>
<dbReference type="FunFam" id="3.40.50.1820:FF:000207">
    <property type="entry name" value="Alpha/beta-Hydrolases superfamily protein"/>
    <property type="match status" value="1"/>
</dbReference>
<organism evidence="3 4">
    <name type="scientific">Klebsormidium nitens</name>
    <name type="common">Green alga</name>
    <name type="synonym">Ulothrix nitens</name>
    <dbReference type="NCBI Taxonomy" id="105231"/>
    <lineage>
        <taxon>Eukaryota</taxon>
        <taxon>Viridiplantae</taxon>
        <taxon>Streptophyta</taxon>
        <taxon>Klebsormidiophyceae</taxon>
        <taxon>Klebsormidiales</taxon>
        <taxon>Klebsormidiaceae</taxon>
        <taxon>Klebsormidium</taxon>
    </lineage>
</organism>
<dbReference type="Pfam" id="PF20408">
    <property type="entry name" value="Abhydrolase_11"/>
    <property type="match status" value="1"/>
</dbReference>
<evidence type="ECO:0000313" key="3">
    <source>
        <dbReference type="EMBL" id="GAQ90019.1"/>
    </source>
</evidence>
<name>A0A1Y1IKS0_KLENI</name>
<evidence type="ECO:0000313" key="4">
    <source>
        <dbReference type="Proteomes" id="UP000054558"/>
    </source>
</evidence>
<dbReference type="Gene3D" id="3.40.50.1820">
    <property type="entry name" value="alpha/beta hydrolase"/>
    <property type="match status" value="1"/>
</dbReference>
<feature type="region of interest" description="Disordered" evidence="1">
    <location>
        <begin position="944"/>
        <end position="1177"/>
    </location>
</feature>
<accession>A0A1Y1IKS0</accession>
<dbReference type="InterPro" id="IPR029058">
    <property type="entry name" value="AB_hydrolase_fold"/>
</dbReference>
<reference evidence="3 4" key="1">
    <citation type="journal article" date="2014" name="Nat. Commun.">
        <title>Klebsormidium flaccidum genome reveals primary factors for plant terrestrial adaptation.</title>
        <authorList>
            <person name="Hori K."/>
            <person name="Maruyama F."/>
            <person name="Fujisawa T."/>
            <person name="Togashi T."/>
            <person name="Yamamoto N."/>
            <person name="Seo M."/>
            <person name="Sato S."/>
            <person name="Yamada T."/>
            <person name="Mori H."/>
            <person name="Tajima N."/>
            <person name="Moriyama T."/>
            <person name="Ikeuchi M."/>
            <person name="Watanabe M."/>
            <person name="Wada H."/>
            <person name="Kobayashi K."/>
            <person name="Saito M."/>
            <person name="Masuda T."/>
            <person name="Sasaki-Sekimoto Y."/>
            <person name="Mashiguchi K."/>
            <person name="Awai K."/>
            <person name="Shimojima M."/>
            <person name="Masuda S."/>
            <person name="Iwai M."/>
            <person name="Nobusawa T."/>
            <person name="Narise T."/>
            <person name="Kondo S."/>
            <person name="Saito H."/>
            <person name="Sato R."/>
            <person name="Murakawa M."/>
            <person name="Ihara Y."/>
            <person name="Oshima-Yamada Y."/>
            <person name="Ohtaka K."/>
            <person name="Satoh M."/>
            <person name="Sonobe K."/>
            <person name="Ishii M."/>
            <person name="Ohtani R."/>
            <person name="Kanamori-Sato M."/>
            <person name="Honoki R."/>
            <person name="Miyazaki D."/>
            <person name="Mochizuki H."/>
            <person name="Umetsu J."/>
            <person name="Higashi K."/>
            <person name="Shibata D."/>
            <person name="Kamiya Y."/>
            <person name="Sato N."/>
            <person name="Nakamura Y."/>
            <person name="Tabata S."/>
            <person name="Ida S."/>
            <person name="Kurokawa K."/>
            <person name="Ohta H."/>
        </authorList>
    </citation>
    <scope>NUCLEOTIDE SEQUENCE [LARGE SCALE GENOMIC DNA]</scope>
    <source>
        <strain evidence="3 4">NIES-2285</strain>
    </source>
</reference>
<feature type="compositionally biased region" description="Basic and acidic residues" evidence="1">
    <location>
        <begin position="335"/>
        <end position="367"/>
    </location>
</feature>
<feature type="compositionally biased region" description="Basic and acidic residues" evidence="1">
    <location>
        <begin position="1051"/>
        <end position="1068"/>
    </location>
</feature>
<evidence type="ECO:0000259" key="2">
    <source>
        <dbReference type="Pfam" id="PF20408"/>
    </source>
</evidence>
<dbReference type="EMBL" id="DF237539">
    <property type="protein sequence ID" value="GAQ90019.1"/>
    <property type="molecule type" value="Genomic_DNA"/>
</dbReference>
<feature type="region of interest" description="Disordered" evidence="1">
    <location>
        <begin position="198"/>
        <end position="217"/>
    </location>
</feature>
<feature type="compositionally biased region" description="Basic and acidic residues" evidence="1">
    <location>
        <begin position="990"/>
        <end position="1004"/>
    </location>
</feature>
<keyword evidence="4" id="KW-1185">Reference proteome</keyword>
<feature type="region of interest" description="Disordered" evidence="1">
    <location>
        <begin position="261"/>
        <end position="303"/>
    </location>
</feature>
<dbReference type="PANTHER" id="PTHR13136:SF11">
    <property type="entry name" value="TESTIS-EXPRESSED PROTEIN 30"/>
    <property type="match status" value="1"/>
</dbReference>
<feature type="compositionally biased region" description="Basic and acidic residues" evidence="1">
    <location>
        <begin position="396"/>
        <end position="410"/>
    </location>
</feature>
<dbReference type="GO" id="GO:0016787">
    <property type="term" value="F:hydrolase activity"/>
    <property type="evidence" value="ECO:0007669"/>
    <property type="project" value="UniProtKB-KW"/>
</dbReference>
<feature type="domain" description="KANL3/Tex30 alpha/beta hydrolase-like" evidence="2">
    <location>
        <begin position="1181"/>
        <end position="1378"/>
    </location>
</feature>
<dbReference type="OrthoDB" id="6415022at2759"/>
<sequence>MDPGENESLDQRAVAAAELAETAEAAPLSVQASAEKDANVATLGEAQEPVSDTAAAPDSSGPCETRNLPASLSSRGESKAPANEPIGHDPTGPSTPPLERIASPPSQDPSQKDPLNSARLSTEPQAPGDQRSGPLTDFVPPPIPPFKQKSLPTAKPPSTTYRERSARFKRKRQEKQTGARLQAFPSGTAYPFHHSFRAIPGEKLPNGQSPYPGTAPPGAPLYTPLVAPPKGDILNATALAQLTGTYLGFPWLSIAVSGPPNLGADSQDGRARKRRAKGADPEAPRMMADRAPSPLLSFDTGRKPRWKPAPAGFTKCAACVWSRRATGYCYLKHGGGKEGARKERASADDGASEKDADGDRSKGDGGGRQEGAGATSALGSEGASEKDADGDGGEGDDSREPAKNADERGVCEAGGAAGASGLAPENTIAGDKAAPDEVPAEPSASLDGKTGDDDATEAHAPADAAKDSESAEERGDKEAREGGFAEGALGEGLEAGGTDDDIQNGDTREEQVTADGGAGGDGQRVGKDSGGRLETGGGTDVAGNSNAEGRKKALQSGRQNGGEGARGAENGQPVTAAVSGQSGTAPSDPLTAEPQSKGLEEGRSPVPAGKTPAKSLPSVGFSFLTVNEAPQGKRKEPDSADEKGPGRPKPCNACRKVRKGGCGTPRAYSGCEVWKPEVREWPRKRGEERELRPWPAHLPPEAHAQIQTVAADPLRADSAASAASRIPYLYFGRSPSGIDPGSENGLGVSPAPYSRLTPASYLSRLNQSSAVPSGPALVDLFAKPPANLRAQISSVPKPGPGPLSQQVSEIFSSPYAALRSHQPSPPQLPPIAHLIDFRSAGSNLAGHGVRMPVPSEYFPQAHAPQSAPSRYAGVPVKVLNPNARTPDANPVVPLSILPVQIQIPVLPVFRNPPTASIGAQLPAPTLSSSNQPLLGSFLQGREAFAGGQPSADVIRIRGGGPRPRKRKQTDGMTGGAEKKARNVAAKKGSGKRDGALGEERKHEATAGGENDAGAKPEEASGSKGRGAAEEGSSGVTPEREGLRRSSRVRKGRETGQTEEAPSNRREAPGARGRSRSAAKASTERSEGAGPSGQGDASKKEKKGGGKARTRKAESTVAGGKKATSEGEAKGGGRKGRTTGTKRRKKGDGTGSGGSRAGGVGTSAAKKARGGAKGKGASGKAPLIVFAHGAGAGSSSPFMQRWRDLLREALGAVDVVTFDYPYLASGKKGAPPKAEKLVDFHIATIKSAQEKYPGAPLVLIGKSMGSRVSCMIGGREDSGLDVAAVVCLGYPLKGMGKGPLREQTLLDLKCPVLFVQGSKDSMCPLDSLADVRERMSADNNLYVVEGGDHGLSVGVKALAAQELTKEEAESAALEAIATFLSPLL</sequence>
<feature type="compositionally biased region" description="Gly residues" evidence="1">
    <location>
        <begin position="1148"/>
        <end position="1160"/>
    </location>
</feature>
<dbReference type="STRING" id="105231.A0A1Y1IKS0"/>
<feature type="compositionally biased region" description="Low complexity" evidence="1">
    <location>
        <begin position="1069"/>
        <end position="1080"/>
    </location>
</feature>
<gene>
    <name evidence="3" type="ORF">KFL_005900050</name>
</gene>
<keyword evidence="3" id="KW-0378">Hydrolase</keyword>
<proteinExistence type="predicted"/>
<feature type="compositionally biased region" description="Basic residues" evidence="1">
    <location>
        <begin position="1131"/>
        <end position="1145"/>
    </location>
</feature>